<dbReference type="PROSITE" id="PS50090">
    <property type="entry name" value="MYB_LIKE"/>
    <property type="match status" value="1"/>
</dbReference>
<evidence type="ECO:0000256" key="1">
    <source>
        <dbReference type="SAM" id="MobiDB-lite"/>
    </source>
</evidence>
<dbReference type="SUPFAM" id="SSF46689">
    <property type="entry name" value="Homeodomain-like"/>
    <property type="match status" value="1"/>
</dbReference>
<proteinExistence type="predicted"/>
<dbReference type="CDD" id="cd00167">
    <property type="entry name" value="SANT"/>
    <property type="match status" value="1"/>
</dbReference>
<dbReference type="AlphaFoldDB" id="A0A2V3IKP8"/>
<evidence type="ECO:0000313" key="3">
    <source>
        <dbReference type="EMBL" id="PXF42633.1"/>
    </source>
</evidence>
<reference evidence="3 4" key="1">
    <citation type="journal article" date="2018" name="Mol. Biol. Evol.">
        <title>Analysis of the draft genome of the red seaweed Gracilariopsis chorda provides insights into genome size evolution in Rhodophyta.</title>
        <authorList>
            <person name="Lee J."/>
            <person name="Yang E.C."/>
            <person name="Graf L."/>
            <person name="Yang J.H."/>
            <person name="Qiu H."/>
            <person name="Zel Zion U."/>
            <person name="Chan C.X."/>
            <person name="Stephens T.G."/>
            <person name="Weber A.P.M."/>
            <person name="Boo G.H."/>
            <person name="Boo S.M."/>
            <person name="Kim K.M."/>
            <person name="Shin Y."/>
            <person name="Jung M."/>
            <person name="Lee S.J."/>
            <person name="Yim H.S."/>
            <person name="Lee J.H."/>
            <person name="Bhattacharya D."/>
            <person name="Yoon H.S."/>
        </authorList>
    </citation>
    <scope>NUCLEOTIDE SEQUENCE [LARGE SCALE GENOMIC DNA]</scope>
    <source>
        <strain evidence="3 4">SKKU-2015</strain>
        <tissue evidence="3">Whole body</tissue>
    </source>
</reference>
<protein>
    <recommendedName>
        <fullName evidence="2">Myb-like domain-containing protein</fullName>
    </recommendedName>
</protein>
<dbReference type="Pfam" id="PF00249">
    <property type="entry name" value="Myb_DNA-binding"/>
    <property type="match status" value="1"/>
</dbReference>
<dbReference type="Gene3D" id="1.10.10.60">
    <property type="entry name" value="Homeodomain-like"/>
    <property type="match status" value="1"/>
</dbReference>
<organism evidence="3 4">
    <name type="scientific">Gracilariopsis chorda</name>
    <dbReference type="NCBI Taxonomy" id="448386"/>
    <lineage>
        <taxon>Eukaryota</taxon>
        <taxon>Rhodophyta</taxon>
        <taxon>Florideophyceae</taxon>
        <taxon>Rhodymeniophycidae</taxon>
        <taxon>Gracilariales</taxon>
        <taxon>Gracilariaceae</taxon>
        <taxon>Gracilariopsis</taxon>
    </lineage>
</organism>
<evidence type="ECO:0000313" key="4">
    <source>
        <dbReference type="Proteomes" id="UP000247409"/>
    </source>
</evidence>
<dbReference type="InterPro" id="IPR001005">
    <property type="entry name" value="SANT/Myb"/>
</dbReference>
<dbReference type="Proteomes" id="UP000247409">
    <property type="component" value="Unassembled WGS sequence"/>
</dbReference>
<dbReference type="OrthoDB" id="12525at2763"/>
<comment type="caution">
    <text evidence="3">The sequence shown here is derived from an EMBL/GenBank/DDBJ whole genome shotgun (WGS) entry which is preliminary data.</text>
</comment>
<evidence type="ECO:0000259" key="2">
    <source>
        <dbReference type="PROSITE" id="PS50090"/>
    </source>
</evidence>
<dbReference type="EMBL" id="NBIV01000155">
    <property type="protein sequence ID" value="PXF42633.1"/>
    <property type="molecule type" value="Genomic_DNA"/>
</dbReference>
<dbReference type="InterPro" id="IPR009057">
    <property type="entry name" value="Homeodomain-like_sf"/>
</dbReference>
<accession>A0A2V3IKP8</accession>
<feature type="region of interest" description="Disordered" evidence="1">
    <location>
        <begin position="1"/>
        <end position="24"/>
    </location>
</feature>
<keyword evidence="4" id="KW-1185">Reference proteome</keyword>
<feature type="domain" description="Myb-like" evidence="2">
    <location>
        <begin position="101"/>
        <end position="150"/>
    </location>
</feature>
<name>A0A2V3IKP8_9FLOR</name>
<feature type="compositionally biased region" description="Low complexity" evidence="1">
    <location>
        <begin position="7"/>
        <end position="24"/>
    </location>
</feature>
<gene>
    <name evidence="3" type="ORF">BWQ96_07637</name>
</gene>
<sequence length="538" mass="59400">MQPTRRPPASSASSALSASSLPASRFPLPASRSMATATQSAPAAPAPPAHNRLLRSVALRAPVSDAQYAAWSSARRRAWDRRLSHPNAYFYHYCHPSFTPRRAPWRIEEHLIFLAAISRIAPLQRNWGAISLLVPGRTGSHCRRYYRRIGRAGFITVRGTIRKRLVCRASIPTFDQHGKSVGRMHSSNPLFRRNALSKFIPSTLPVVDDSLLKPFEHAPKAQPTSHQQLAALTHIRVQHAHQQRHCQLGQAPKPQTKAQTITPLVCRLRIRPARLTVSGNASEHSQSARSSAIDPHHDLLDMHVLHDISSTADPPSAAASTKRVLALSTADRASLAFLLNADDGQPPQKHPNTAHVPPTAHAVTHEAHHKGAALVSEPPSSLATQQYPVLKSCDAPRESEAAAVGTFVIPADNAAHSSPTEGQCTLSAKLEQLRLLLKLFVDCVHDEGVSLGHAVERRRLLQRYEQFRRWLCSGMPESALLKSARVLGHSPRCRYFSPPGGNEWRWQNIVACWMSQVEEMTQRQKHELVSAAQLARIV</sequence>